<dbReference type="NCBIfam" id="TIGR01547">
    <property type="entry name" value="phage_term_2"/>
    <property type="match status" value="1"/>
</dbReference>
<dbReference type="PANTHER" id="PTHR39184">
    <property type="match status" value="1"/>
</dbReference>
<sequence length="434" mass="50115">MQLEIEIPKEFKVLFDLDKDLRHIVLYGGRASGKSTSVALSLLILGMNKKLRILCTREVQNSIADSVHKLLSDLISKYKLNTWEVQKDIIRNKQTGSEIFFKGLHNNSQSIKSIEGIDIVWIEEAQSVSADSINTLVPTIRKAGSRLIWTFNRLTENDPVWELIVKKADSRTFVQKINSDAIESLLSKEIIEEREKMGLDNPEMFEHVWLGEPMTSKTGSVFGKQLAQARSDGRITKVPYDASTGVYTAWDLGIGDSTVIWFFQTVGNEIHFIDHYEGSNEDLGHYISYIQNKPYQYTTHFLPHDSKARELQTGMTRVEFFNNHGIYNIEVLRPTNFSLGQDDIDLVARPKFSLCWFDEEKCQRGLECLRAYHYEYDNKNKLLRNKPEHDWSSHSSSAFIYALMAKTEQLDIKLKVKFKSYTPKAFRKTKDSWY</sequence>
<dbReference type="Gene3D" id="3.30.420.280">
    <property type="match status" value="1"/>
</dbReference>
<dbReference type="Pfam" id="PF04466">
    <property type="entry name" value="Terminase_3"/>
    <property type="match status" value="1"/>
</dbReference>
<reference evidence="2" key="1">
    <citation type="journal article" date="2021" name="Proc. Natl. Acad. Sci. U.S.A.">
        <title>A Catalog of Tens of Thousands of Viruses from Human Metagenomes Reveals Hidden Associations with Chronic Diseases.</title>
        <authorList>
            <person name="Tisza M.J."/>
            <person name="Buck C.B."/>
        </authorList>
    </citation>
    <scope>NUCLEOTIDE SEQUENCE</scope>
    <source>
        <strain evidence="2">Ctefc32</strain>
    </source>
</reference>
<dbReference type="InterPro" id="IPR052380">
    <property type="entry name" value="Viral_DNA_packaging_terminase"/>
</dbReference>
<dbReference type="EMBL" id="BK032733">
    <property type="protein sequence ID" value="DAF57347.1"/>
    <property type="molecule type" value="Genomic_DNA"/>
</dbReference>
<evidence type="ECO:0000259" key="1">
    <source>
        <dbReference type="Pfam" id="PF04466"/>
    </source>
</evidence>
<proteinExistence type="predicted"/>
<dbReference type="PANTHER" id="PTHR39184:SF1">
    <property type="entry name" value="PBSX PHAGE TERMINASE LARGE SUBUNIT"/>
    <property type="match status" value="1"/>
</dbReference>
<dbReference type="Gene3D" id="3.40.50.300">
    <property type="entry name" value="P-loop containing nucleotide triphosphate hydrolases"/>
    <property type="match status" value="1"/>
</dbReference>
<evidence type="ECO:0000313" key="2">
    <source>
        <dbReference type="EMBL" id="DAF57347.1"/>
    </source>
</evidence>
<name>A0A8S5T2V1_9CAUD</name>
<accession>A0A8S5T2V1</accession>
<feature type="domain" description="Phage terminase large subunit N-terminal" evidence="1">
    <location>
        <begin position="22"/>
        <end position="212"/>
    </location>
</feature>
<dbReference type="InterPro" id="IPR035412">
    <property type="entry name" value="Terminase_L_N"/>
</dbReference>
<dbReference type="InterPro" id="IPR027417">
    <property type="entry name" value="P-loop_NTPase"/>
</dbReference>
<organism evidence="2">
    <name type="scientific">Podoviridae sp. ctefc32</name>
    <dbReference type="NCBI Taxonomy" id="2827742"/>
    <lineage>
        <taxon>Viruses</taxon>
        <taxon>Duplodnaviria</taxon>
        <taxon>Heunggongvirae</taxon>
        <taxon>Uroviricota</taxon>
        <taxon>Caudoviricetes</taxon>
    </lineage>
</organism>
<dbReference type="SUPFAM" id="SSF52540">
    <property type="entry name" value="P-loop containing nucleoside triphosphate hydrolases"/>
    <property type="match status" value="1"/>
</dbReference>
<dbReference type="InterPro" id="IPR006437">
    <property type="entry name" value="Phage_terminase_lsu"/>
</dbReference>
<protein>
    <submittedName>
        <fullName evidence="2">Large terminase</fullName>
    </submittedName>
</protein>